<accession>A0A011NTF5</accession>
<reference evidence="1 2" key="1">
    <citation type="submission" date="2014-02" db="EMBL/GenBank/DDBJ databases">
        <title>Expanding our view of genomic diversity in Candidatus Accumulibacter clades.</title>
        <authorList>
            <person name="Skennerton C.T."/>
            <person name="Barr J.J."/>
            <person name="Slater F.R."/>
            <person name="Bond P.L."/>
            <person name="Tyson G.W."/>
        </authorList>
    </citation>
    <scope>NUCLEOTIDE SEQUENCE [LARGE SCALE GENOMIC DNA]</scope>
    <source>
        <strain evidence="2">BA-92</strain>
    </source>
</reference>
<comment type="caution">
    <text evidence="1">The sequence shown here is derived from an EMBL/GenBank/DDBJ whole genome shotgun (WGS) entry which is preliminary data.</text>
</comment>
<dbReference type="EMBL" id="JEMX01000067">
    <property type="protein sequence ID" value="EXI78626.1"/>
    <property type="molecule type" value="Genomic_DNA"/>
</dbReference>
<dbReference type="AlphaFoldDB" id="A0A011NTF5"/>
<sequence>MSAGGQWAQFIGAEKSGRSASLMELGPQHVNVIVRRGQDYTGKSATREANVLAFDDLASAKCSTDTALHDINELLAWGVLLKASGGGRSTAYQLNVQGRLASAPA</sequence>
<protein>
    <submittedName>
        <fullName evidence="1">Uncharacterized protein</fullName>
    </submittedName>
</protein>
<evidence type="ECO:0000313" key="2">
    <source>
        <dbReference type="Proteomes" id="UP000021816"/>
    </source>
</evidence>
<gene>
    <name evidence="1" type="ORF">AW10_02978</name>
</gene>
<evidence type="ECO:0000313" key="1">
    <source>
        <dbReference type="EMBL" id="EXI78626.1"/>
    </source>
</evidence>
<dbReference type="Proteomes" id="UP000021816">
    <property type="component" value="Unassembled WGS sequence"/>
</dbReference>
<dbReference type="PATRIC" id="fig|1454003.3.peg.3042"/>
<name>A0A011NTF5_9PROT</name>
<organism evidence="1 2">
    <name type="scientific">Candidatus Accumulibacter appositus</name>
    <dbReference type="NCBI Taxonomy" id="1454003"/>
    <lineage>
        <taxon>Bacteria</taxon>
        <taxon>Pseudomonadati</taxon>
        <taxon>Pseudomonadota</taxon>
        <taxon>Betaproteobacteria</taxon>
        <taxon>Candidatus Accumulibacter</taxon>
    </lineage>
</organism>
<proteinExistence type="predicted"/>
<dbReference type="STRING" id="1454003.AW10_02978"/>